<gene>
    <name evidence="1" type="ORF">CSUI_008333</name>
</gene>
<dbReference type="GeneID" id="94431678"/>
<name>A0A2C6JP71_9APIC</name>
<comment type="caution">
    <text evidence="1">The sequence shown here is derived from an EMBL/GenBank/DDBJ whole genome shotgun (WGS) entry which is preliminary data.</text>
</comment>
<evidence type="ECO:0000313" key="1">
    <source>
        <dbReference type="EMBL" id="PHJ17841.1"/>
    </source>
</evidence>
<dbReference type="Proteomes" id="UP000221165">
    <property type="component" value="Unassembled WGS sequence"/>
</dbReference>
<accession>A0A2C6JP71</accession>
<proteinExistence type="predicted"/>
<dbReference type="EMBL" id="MIGC01004635">
    <property type="protein sequence ID" value="PHJ17841.1"/>
    <property type="molecule type" value="Genomic_DNA"/>
</dbReference>
<dbReference type="VEuPathDB" id="ToxoDB:CSUI_008333"/>
<evidence type="ECO:0000313" key="2">
    <source>
        <dbReference type="Proteomes" id="UP000221165"/>
    </source>
</evidence>
<dbReference type="AlphaFoldDB" id="A0A2C6JP71"/>
<reference evidence="1 2" key="1">
    <citation type="journal article" date="2017" name="Int. J. Parasitol.">
        <title>The genome of the protozoan parasite Cystoisospora suis and a reverse vaccinology approach to identify vaccine candidates.</title>
        <authorList>
            <person name="Palmieri N."/>
            <person name="Shrestha A."/>
            <person name="Ruttkowski B."/>
            <person name="Beck T."/>
            <person name="Vogl C."/>
            <person name="Tomley F."/>
            <person name="Blake D.P."/>
            <person name="Joachim A."/>
        </authorList>
    </citation>
    <scope>NUCLEOTIDE SEQUENCE [LARGE SCALE GENOMIC DNA]</scope>
    <source>
        <strain evidence="1 2">Wien I</strain>
    </source>
</reference>
<protein>
    <submittedName>
        <fullName evidence="1">Uncharacterized protein</fullName>
    </submittedName>
</protein>
<sequence length="32" mass="4056">MCLARYIHVCMYLYMYVRVHRRCMKTTSTIRR</sequence>
<dbReference type="RefSeq" id="XP_067919555.1">
    <property type="nucleotide sequence ID" value="XM_068068467.1"/>
</dbReference>
<keyword evidence="2" id="KW-1185">Reference proteome</keyword>
<organism evidence="1 2">
    <name type="scientific">Cystoisospora suis</name>
    <dbReference type="NCBI Taxonomy" id="483139"/>
    <lineage>
        <taxon>Eukaryota</taxon>
        <taxon>Sar</taxon>
        <taxon>Alveolata</taxon>
        <taxon>Apicomplexa</taxon>
        <taxon>Conoidasida</taxon>
        <taxon>Coccidia</taxon>
        <taxon>Eucoccidiorida</taxon>
        <taxon>Eimeriorina</taxon>
        <taxon>Sarcocystidae</taxon>
        <taxon>Cystoisospora</taxon>
    </lineage>
</organism>